<dbReference type="Pfam" id="PF09419">
    <property type="entry name" value="PGP_phosphatase"/>
    <property type="match status" value="1"/>
</dbReference>
<organism evidence="1 2">
    <name type="scientific">Fervidobacterium gondwanense DSM 13020</name>
    <dbReference type="NCBI Taxonomy" id="1121883"/>
    <lineage>
        <taxon>Bacteria</taxon>
        <taxon>Thermotogati</taxon>
        <taxon>Thermotogota</taxon>
        <taxon>Thermotogae</taxon>
        <taxon>Thermotogales</taxon>
        <taxon>Fervidobacteriaceae</taxon>
        <taxon>Fervidobacterium</taxon>
    </lineage>
</organism>
<dbReference type="Proteomes" id="UP000184207">
    <property type="component" value="Unassembled WGS sequence"/>
</dbReference>
<dbReference type="STRING" id="1121883.SAMN02745226_00768"/>
<dbReference type="InterPro" id="IPR036412">
    <property type="entry name" value="HAD-like_sf"/>
</dbReference>
<reference evidence="2" key="1">
    <citation type="submission" date="2016-12" db="EMBL/GenBank/DDBJ databases">
        <authorList>
            <person name="Varghese N."/>
            <person name="Submissions S."/>
        </authorList>
    </citation>
    <scope>NUCLEOTIDE SEQUENCE [LARGE SCALE GENOMIC DNA]</scope>
    <source>
        <strain evidence="2">DSM 13020</strain>
    </source>
</reference>
<dbReference type="SUPFAM" id="SSF56784">
    <property type="entry name" value="HAD-like"/>
    <property type="match status" value="1"/>
</dbReference>
<keyword evidence="2" id="KW-1185">Reference proteome</keyword>
<dbReference type="InterPro" id="IPR027706">
    <property type="entry name" value="PGP_Pase"/>
</dbReference>
<sequence>MAKCMRYAQSVADIDFDKLLNEGKRVFLFDFDNTINIWRSEHVPEDIVKIFEYLKSKGASIYIVSNGRRRNLDYDVPVIWRALKPLTFKTKAILGKELKDRSKVVVIGDQIFTDVLFGKFLGVCVVKVEPLDKSREFFGTKILRFFEKVLKKLL</sequence>
<dbReference type="EMBL" id="FRDJ01000003">
    <property type="protein sequence ID" value="SHN56415.1"/>
    <property type="molecule type" value="Genomic_DNA"/>
</dbReference>
<protein>
    <submittedName>
        <fullName evidence="1">Uncharacterized protein</fullName>
    </submittedName>
</protein>
<dbReference type="Gene3D" id="3.40.50.1000">
    <property type="entry name" value="HAD superfamily/HAD-like"/>
    <property type="match status" value="1"/>
</dbReference>
<accession>A0A1M7SD67</accession>
<name>A0A1M7SD67_FERGO</name>
<dbReference type="RefSeq" id="WP_143145264.1">
    <property type="nucleotide sequence ID" value="NZ_FRDJ01000003.1"/>
</dbReference>
<evidence type="ECO:0000313" key="2">
    <source>
        <dbReference type="Proteomes" id="UP000184207"/>
    </source>
</evidence>
<dbReference type="AlphaFoldDB" id="A0A1M7SD67"/>
<proteinExistence type="predicted"/>
<dbReference type="OrthoDB" id="9787572at2"/>
<evidence type="ECO:0000313" key="1">
    <source>
        <dbReference type="EMBL" id="SHN56415.1"/>
    </source>
</evidence>
<gene>
    <name evidence="1" type="ORF">SAMN02745226_00768</name>
</gene>
<dbReference type="GO" id="GO:0008962">
    <property type="term" value="F:phosphatidylglycerophosphatase activity"/>
    <property type="evidence" value="ECO:0007669"/>
    <property type="project" value="InterPro"/>
</dbReference>
<dbReference type="InterPro" id="IPR023214">
    <property type="entry name" value="HAD_sf"/>
</dbReference>